<dbReference type="InterPro" id="IPR003615">
    <property type="entry name" value="HNH_nuc"/>
</dbReference>
<accession>A0A849ACW1</accession>
<keyword evidence="3" id="KW-0540">Nuclease</keyword>
<dbReference type="EMBL" id="JABENB010000001">
    <property type="protein sequence ID" value="NNG38355.1"/>
    <property type="molecule type" value="Genomic_DNA"/>
</dbReference>
<proteinExistence type="predicted"/>
<evidence type="ECO:0000256" key="1">
    <source>
        <dbReference type="SAM" id="MobiDB-lite"/>
    </source>
</evidence>
<reference evidence="3 4" key="1">
    <citation type="submission" date="2020-05" db="EMBL/GenBank/DDBJ databases">
        <title>Flexivirga sp. ID2601S isolated from air conditioner.</title>
        <authorList>
            <person name="Kim D.H."/>
        </authorList>
    </citation>
    <scope>NUCLEOTIDE SEQUENCE [LARGE SCALE GENOMIC DNA]</scope>
    <source>
        <strain evidence="3 4">ID2601S</strain>
    </source>
</reference>
<protein>
    <submittedName>
        <fullName evidence="3">HNH endonuclease</fullName>
    </submittedName>
</protein>
<dbReference type="Proteomes" id="UP000557772">
    <property type="component" value="Unassembled WGS sequence"/>
</dbReference>
<dbReference type="CDD" id="cd00085">
    <property type="entry name" value="HNHc"/>
    <property type="match status" value="1"/>
</dbReference>
<feature type="compositionally biased region" description="Gly residues" evidence="1">
    <location>
        <begin position="351"/>
        <end position="360"/>
    </location>
</feature>
<evidence type="ECO:0000259" key="2">
    <source>
        <dbReference type="SMART" id="SM00507"/>
    </source>
</evidence>
<feature type="region of interest" description="Disordered" evidence="1">
    <location>
        <begin position="319"/>
        <end position="400"/>
    </location>
</feature>
<dbReference type="GO" id="GO:0004519">
    <property type="term" value="F:endonuclease activity"/>
    <property type="evidence" value="ECO:0007669"/>
    <property type="project" value="UniProtKB-KW"/>
</dbReference>
<keyword evidence="3" id="KW-0255">Endonuclease</keyword>
<name>A0A849ACW1_9MICO</name>
<comment type="caution">
    <text evidence="3">The sequence shown here is derived from an EMBL/GenBank/DDBJ whole genome shotgun (WGS) entry which is preliminary data.</text>
</comment>
<dbReference type="RefSeq" id="WP_171152005.1">
    <property type="nucleotide sequence ID" value="NZ_JABENB010000001.1"/>
</dbReference>
<feature type="compositionally biased region" description="Low complexity" evidence="1">
    <location>
        <begin position="443"/>
        <end position="452"/>
    </location>
</feature>
<feature type="region of interest" description="Disordered" evidence="1">
    <location>
        <begin position="431"/>
        <end position="468"/>
    </location>
</feature>
<dbReference type="SMART" id="SM00507">
    <property type="entry name" value="HNHc"/>
    <property type="match status" value="1"/>
</dbReference>
<evidence type="ECO:0000313" key="3">
    <source>
        <dbReference type="EMBL" id="NNG38355.1"/>
    </source>
</evidence>
<dbReference type="AlphaFoldDB" id="A0A849ACW1"/>
<organism evidence="3 4">
    <name type="scientific">Flexivirga aerilata</name>
    <dbReference type="NCBI Taxonomy" id="1656889"/>
    <lineage>
        <taxon>Bacteria</taxon>
        <taxon>Bacillati</taxon>
        <taxon>Actinomycetota</taxon>
        <taxon>Actinomycetes</taxon>
        <taxon>Micrococcales</taxon>
        <taxon>Dermacoccaceae</taxon>
        <taxon>Flexivirga</taxon>
    </lineage>
</organism>
<sequence length="622" mass="65723">MSHLQRALTDQVIAAATTRELLEAAQTLLRAAFDKARDDTASARGDASGLSDDQLLDQVLATQRVQNSAWATQTLRLEQLARREYDKHPESPDTWTPLEVGARLGWTDRQTSLRLTQAVESVRHTPLLLHHAGTGELESRKVVAVSDALADAIPATDIPGAPGTPEAPDTAEAADCPGDLAAIVEAEILASAPETSTSTKLRRRTQRLLVRHAPIAADQAATARRRDCTNVTVEPHWEPGMSMLTAVLPSLDAAKVMAAVNTHARVLHGSTTASKSLGECRVDALTDLLLSDAQVTTELVLHVPFHADAITAANTSAGNGAGAGVTEPHGPHDATGTSDATGTDNSTGTGDATGAGGGVGVLDRPSTINDPAANGATPETVGAWTSKVRPPDPPEYTLSPHRTVVDLGSYRPISEAERQLQAMLLEAALRTGTRPPPDPAPSADPAHSTDPARSTDSVRSTDPPRIHRRGIVPVFAEDPVPARYHLGDVQVPGVGVIPADAIRELTSLLGTKITRALVDAETGTVAETANQTYTPGARLARFVRARDQHCRFPGCTRPAKLTDLDHVTAYPNGPTAAHNLQCLCRHHHRAKHEAGWAVTMTPDGVCAWTSPAGHTYTTQPAD</sequence>
<keyword evidence="4" id="KW-1185">Reference proteome</keyword>
<feature type="domain" description="HNH nuclease" evidence="2">
    <location>
        <begin position="538"/>
        <end position="589"/>
    </location>
</feature>
<feature type="compositionally biased region" description="Low complexity" evidence="1">
    <location>
        <begin position="333"/>
        <end position="350"/>
    </location>
</feature>
<evidence type="ECO:0000313" key="4">
    <source>
        <dbReference type="Proteomes" id="UP000557772"/>
    </source>
</evidence>
<gene>
    <name evidence="3" type="ORF">HJ588_03575</name>
</gene>
<keyword evidence="3" id="KW-0378">Hydrolase</keyword>